<sequence>MNYFDAHAYLADTALSHAMATPDAIAATLGRGGITGAALISGLAAQCDFITGNARLRQVLNPAAGIYGYVTLNSGYPEESQEEQRKHLGRREFVAAVMFGHDGRPVTLNDSREILNAQRRYTKPMAIHTPNAAAVHAAREIAVEFPSMKFILLGMGGESWHGAVAAAKQHLNIYLEISGSLDSDKITQAAAALTPRKLLFGSGLPYSDPQLTIGLVEDASALTAADRARIFSQNAVLLFNAQTDDE</sequence>
<accession>A0A402D3W5</accession>
<reference evidence="2 3" key="1">
    <citation type="journal article" date="2019" name="Int. J. Syst. Evol. Microbiol.">
        <title>Capsulimonas corticalis gen. nov., sp. nov., an aerobic capsulated bacterium, of a novel bacterial order, Capsulimonadales ord. nov., of the class Armatimonadia of the phylum Armatimonadetes.</title>
        <authorList>
            <person name="Li J."/>
            <person name="Kudo C."/>
            <person name="Tonouchi A."/>
        </authorList>
    </citation>
    <scope>NUCLEOTIDE SEQUENCE [LARGE SCALE GENOMIC DNA]</scope>
    <source>
        <strain evidence="2 3">AX-7</strain>
    </source>
</reference>
<gene>
    <name evidence="2" type="ORF">CCAX7_38850</name>
</gene>
<evidence type="ECO:0000313" key="3">
    <source>
        <dbReference type="Proteomes" id="UP000287394"/>
    </source>
</evidence>
<dbReference type="Pfam" id="PF04909">
    <property type="entry name" value="Amidohydro_2"/>
    <property type="match status" value="1"/>
</dbReference>
<evidence type="ECO:0000259" key="1">
    <source>
        <dbReference type="Pfam" id="PF04909"/>
    </source>
</evidence>
<protein>
    <recommendedName>
        <fullName evidence="1">Amidohydrolase-related domain-containing protein</fullName>
    </recommendedName>
</protein>
<dbReference type="KEGG" id="ccot:CCAX7_38850"/>
<keyword evidence="3" id="KW-1185">Reference proteome</keyword>
<dbReference type="Gene3D" id="3.20.20.140">
    <property type="entry name" value="Metal-dependent hydrolases"/>
    <property type="match status" value="1"/>
</dbReference>
<dbReference type="GO" id="GO:0016787">
    <property type="term" value="F:hydrolase activity"/>
    <property type="evidence" value="ECO:0007669"/>
    <property type="project" value="InterPro"/>
</dbReference>
<dbReference type="RefSeq" id="WP_119324131.1">
    <property type="nucleotide sequence ID" value="NZ_AP025739.1"/>
</dbReference>
<dbReference type="SUPFAM" id="SSF51556">
    <property type="entry name" value="Metallo-dependent hydrolases"/>
    <property type="match status" value="1"/>
</dbReference>
<name>A0A402D3W5_9BACT</name>
<feature type="domain" description="Amidohydrolase-related" evidence="1">
    <location>
        <begin position="5"/>
        <end position="239"/>
    </location>
</feature>
<dbReference type="EMBL" id="AP025739">
    <property type="protein sequence ID" value="BDI31834.1"/>
    <property type="molecule type" value="Genomic_DNA"/>
</dbReference>
<organism evidence="2 3">
    <name type="scientific">Capsulimonas corticalis</name>
    <dbReference type="NCBI Taxonomy" id="2219043"/>
    <lineage>
        <taxon>Bacteria</taxon>
        <taxon>Bacillati</taxon>
        <taxon>Armatimonadota</taxon>
        <taxon>Armatimonadia</taxon>
        <taxon>Capsulimonadales</taxon>
        <taxon>Capsulimonadaceae</taxon>
        <taxon>Capsulimonas</taxon>
    </lineage>
</organism>
<dbReference type="InterPro" id="IPR032466">
    <property type="entry name" value="Metal_Hydrolase"/>
</dbReference>
<dbReference type="InterPro" id="IPR006680">
    <property type="entry name" value="Amidohydro-rel"/>
</dbReference>
<dbReference type="AlphaFoldDB" id="A0A402D3W5"/>
<proteinExistence type="predicted"/>
<dbReference type="Proteomes" id="UP000287394">
    <property type="component" value="Chromosome"/>
</dbReference>
<evidence type="ECO:0000313" key="2">
    <source>
        <dbReference type="EMBL" id="BDI31834.1"/>
    </source>
</evidence>
<dbReference type="OrthoDB" id="2550860at2"/>